<dbReference type="GO" id="GO:0008270">
    <property type="term" value="F:zinc ion binding"/>
    <property type="evidence" value="ECO:0007669"/>
    <property type="project" value="InterPro"/>
</dbReference>
<feature type="compositionally biased region" description="Basic and acidic residues" evidence="2">
    <location>
        <begin position="12"/>
        <end position="21"/>
    </location>
</feature>
<dbReference type="Pfam" id="PF02720">
    <property type="entry name" value="DUF222"/>
    <property type="match status" value="1"/>
</dbReference>
<keyword evidence="4" id="KW-0255">Endonuclease</keyword>
<dbReference type="Gene3D" id="1.10.30.50">
    <property type="match status" value="1"/>
</dbReference>
<organism evidence="4 5">
    <name type="scientific">Brachybacterium faecium (strain ATCC 43885 / DSM 4810 / JCM 11609 / LMG 19847 / NBRC 14762 / NCIMB 9860 / 6-10)</name>
    <dbReference type="NCBI Taxonomy" id="446465"/>
    <lineage>
        <taxon>Bacteria</taxon>
        <taxon>Bacillati</taxon>
        <taxon>Actinomycetota</taxon>
        <taxon>Actinomycetes</taxon>
        <taxon>Micrococcales</taxon>
        <taxon>Dermabacteraceae</taxon>
        <taxon>Brachybacterium</taxon>
    </lineage>
</organism>
<evidence type="ECO:0000256" key="2">
    <source>
        <dbReference type="SAM" id="MobiDB-lite"/>
    </source>
</evidence>
<evidence type="ECO:0000313" key="5">
    <source>
        <dbReference type="Proteomes" id="UP000001919"/>
    </source>
</evidence>
<dbReference type="HOGENOM" id="CLU_021786_0_0_11"/>
<feature type="region of interest" description="Disordered" evidence="2">
    <location>
        <begin position="340"/>
        <end position="359"/>
    </location>
</feature>
<dbReference type="GO" id="GO:0003676">
    <property type="term" value="F:nucleic acid binding"/>
    <property type="evidence" value="ECO:0007669"/>
    <property type="project" value="InterPro"/>
</dbReference>
<dbReference type="AlphaFoldDB" id="C7MBS6"/>
<dbReference type="EMBL" id="CP001643">
    <property type="protein sequence ID" value="ACU85033.1"/>
    <property type="molecule type" value="Genomic_DNA"/>
</dbReference>
<dbReference type="PATRIC" id="fig|446465.5.peg.1187"/>
<keyword evidence="4" id="KW-0540">Nuclease</keyword>
<reference evidence="4 5" key="1">
    <citation type="journal article" date="2009" name="Stand. Genomic Sci.">
        <title>Complete genome sequence of Brachybacterium faecium type strain (Schefferle 6-10).</title>
        <authorList>
            <person name="Lapidus A."/>
            <person name="Pukall R."/>
            <person name="Labuttii K."/>
            <person name="Copeland A."/>
            <person name="Del Rio T.G."/>
            <person name="Nolan M."/>
            <person name="Chen F."/>
            <person name="Lucas S."/>
            <person name="Tice H."/>
            <person name="Cheng J.F."/>
            <person name="Bruce D."/>
            <person name="Goodwin L."/>
            <person name="Pitluck S."/>
            <person name="Rohde M."/>
            <person name="Goker M."/>
            <person name="Pati A."/>
            <person name="Ivanova N."/>
            <person name="Mavrommatis K."/>
            <person name="Chen A."/>
            <person name="Palaniappan K."/>
            <person name="D'haeseleer P."/>
            <person name="Chain P."/>
            <person name="Bristow J."/>
            <person name="Eisen J.A."/>
            <person name="Markowitz V."/>
            <person name="Hugenholtz P."/>
            <person name="Kyrpides N.C."/>
            <person name="Klenk H.P."/>
        </authorList>
    </citation>
    <scope>NUCLEOTIDE SEQUENCE [LARGE SCALE GENOMIC DNA]</scope>
    <source>
        <strain evidence="5">ATCC 43885 / DSM 4810 / JCM 11609 / LMG 19847 / NBRC 14762 / NCIMB 9860 / 6-10</strain>
    </source>
</reference>
<evidence type="ECO:0000256" key="1">
    <source>
        <dbReference type="ARBA" id="ARBA00023450"/>
    </source>
</evidence>
<feature type="region of interest" description="Disordered" evidence="2">
    <location>
        <begin position="517"/>
        <end position="594"/>
    </location>
</feature>
<feature type="compositionally biased region" description="Pro residues" evidence="2">
    <location>
        <begin position="579"/>
        <end position="594"/>
    </location>
</feature>
<feature type="compositionally biased region" description="Polar residues" evidence="2">
    <location>
        <begin position="517"/>
        <end position="527"/>
    </location>
</feature>
<feature type="region of interest" description="Disordered" evidence="2">
    <location>
        <begin position="1"/>
        <end position="24"/>
    </location>
</feature>
<dbReference type="GO" id="GO:0004519">
    <property type="term" value="F:endonuclease activity"/>
    <property type="evidence" value="ECO:0007669"/>
    <property type="project" value="UniProtKB-KW"/>
</dbReference>
<dbReference type="Pfam" id="PF01844">
    <property type="entry name" value="HNH"/>
    <property type="match status" value="1"/>
</dbReference>
<evidence type="ECO:0000259" key="3">
    <source>
        <dbReference type="SMART" id="SM00507"/>
    </source>
</evidence>
<dbReference type="Proteomes" id="UP000001919">
    <property type="component" value="Chromosome"/>
</dbReference>
<dbReference type="SMART" id="SM00507">
    <property type="entry name" value="HNHc"/>
    <property type="match status" value="1"/>
</dbReference>
<proteinExistence type="inferred from homology"/>
<accession>C7MBS6</accession>
<dbReference type="InterPro" id="IPR003615">
    <property type="entry name" value="HNH_nuc"/>
</dbReference>
<dbReference type="KEGG" id="bfa:Bfae_11880"/>
<dbReference type="STRING" id="446465.Bfae_11880"/>
<evidence type="ECO:0000313" key="4">
    <source>
        <dbReference type="EMBL" id="ACU85033.1"/>
    </source>
</evidence>
<name>C7MBS6_BRAFD</name>
<feature type="domain" description="HNH nuclease" evidence="3">
    <location>
        <begin position="446"/>
        <end position="496"/>
    </location>
</feature>
<dbReference type="InterPro" id="IPR003870">
    <property type="entry name" value="DUF222"/>
</dbReference>
<keyword evidence="5" id="KW-1185">Reference proteome</keyword>
<dbReference type="InterPro" id="IPR002711">
    <property type="entry name" value="HNH"/>
</dbReference>
<keyword evidence="4" id="KW-0378">Hydrolase</keyword>
<gene>
    <name evidence="4" type="ordered locus">Bfae_11880</name>
</gene>
<dbReference type="OrthoDB" id="5241234at2"/>
<dbReference type="CDD" id="cd00085">
    <property type="entry name" value="HNHc"/>
    <property type="match status" value="1"/>
</dbReference>
<feature type="region of interest" description="Disordered" evidence="2">
    <location>
        <begin position="301"/>
        <end position="328"/>
    </location>
</feature>
<dbReference type="eggNOG" id="COG1403">
    <property type="taxonomic scope" value="Bacteria"/>
</dbReference>
<sequence>MDATNSDGPRPGGDDPRRDAAARPVDVLDTVASTLTEIEASAAARVVLAQLLTATLTAFTRTGSVRDPLPETAPGSPQEALSVLAGLDHLRSSLSAMDAAWQVTAEQRIRRADEQRGVPAAAQGRGANNEIALARRVSPAASSFSLASARRLVQHMPGTVDALWEGAVTAQQASTVAGALSTASPETCRRIDELIRVSPLTLHGKGHKRLRSNIDEMVQRLEPETSRERAERAARGRHLSMTPLADGMARVSAVLRGIDAVGMMSALQAEAESLRAAGAKTSVPALEADLLVDAVLARREGTASSGTAPAAEAMSTEDAARTSSAASAPDAFEGIVPAEELEATAPSEPPRRPRTTPGIEIGIVITERALFDRDDEAESAHLEGYGSIPAHIVRDTLLGRPPGHLRHDEGDHPDEEVSAFFRRLYVNPRTGDLVGMESRARAFPAGLARMIRWRDSTCRTPWCNARIRHSDHVVPYHRGGPTSYANGQGLCVRCNLLKEHGLWLLEVLTGEASSASVSTASGETSGPAQAPGSADAPPAAWVWTSPHGARGISWRPPLLHSATSTAQEPPSSEADEPPAGSPPEADPPPAPPPA</sequence>
<protein>
    <submittedName>
        <fullName evidence="4">HNH endonuclease</fullName>
    </submittedName>
</protein>
<comment type="similarity">
    <text evidence="1">Belongs to the Rv1128c/1148c/1588c/1702c/1945/3466 family.</text>
</comment>